<protein>
    <submittedName>
        <fullName evidence="1">Unannotated protein</fullName>
    </submittedName>
</protein>
<dbReference type="InterPro" id="IPR008775">
    <property type="entry name" value="Phytyl_CoA_dOase-like"/>
</dbReference>
<dbReference type="GO" id="GO:0016491">
    <property type="term" value="F:oxidoreductase activity"/>
    <property type="evidence" value="ECO:0007669"/>
    <property type="project" value="UniProtKB-ARBA"/>
</dbReference>
<dbReference type="PANTHER" id="PTHR20883:SF48">
    <property type="entry name" value="ECTOINE DIOXYGENASE"/>
    <property type="match status" value="1"/>
</dbReference>
<accession>A0A6J7I0Q1</accession>
<dbReference type="PANTHER" id="PTHR20883">
    <property type="entry name" value="PHYTANOYL-COA DIOXYGENASE DOMAIN CONTAINING 1"/>
    <property type="match status" value="1"/>
</dbReference>
<gene>
    <name evidence="1" type="ORF">UFOPK3614_01038</name>
</gene>
<dbReference type="Gene3D" id="2.60.120.620">
    <property type="entry name" value="q2cbj1_9rhob like domain"/>
    <property type="match status" value="1"/>
</dbReference>
<reference evidence="1" key="1">
    <citation type="submission" date="2020-05" db="EMBL/GenBank/DDBJ databases">
        <authorList>
            <person name="Chiriac C."/>
            <person name="Salcher M."/>
            <person name="Ghai R."/>
            <person name="Kavagutti S V."/>
        </authorList>
    </citation>
    <scope>NUCLEOTIDE SEQUENCE</scope>
</reference>
<dbReference type="GO" id="GO:0046872">
    <property type="term" value="F:metal ion binding"/>
    <property type="evidence" value="ECO:0007669"/>
    <property type="project" value="UniProtKB-ARBA"/>
</dbReference>
<dbReference type="AlphaFoldDB" id="A0A6J7I0Q1"/>
<evidence type="ECO:0000313" key="1">
    <source>
        <dbReference type="EMBL" id="CAB4924345.1"/>
    </source>
</evidence>
<sequence length="368" mass="43130">MNFSNTFARLKEIIDEIFNKEFQINYPNLYVLTINNNKNTLLLRFLFGIEFFEMDAILARKYFRSNRYFMDSLGIDLLPEIKEVVDFENNIEINGESIRLIIKNILNKIKDKKCGELNLLTEYQKNILNDDGYIVINNLIPHDVCDALNEKALWIAKNELENNYAYIYGSGNMQRVYNLIAKDNLFRELIQDRTCHEVMDYMFQRDTFHDKYYLTSFHANILMHNAESQIWHIDANVPEPIPSWIIRSNSNFITEDYYADNGATEVIPGSHKFFAKPNLSQIDSNKFNSKFIEAPKGSIAFWHGHLWHRSGLNKTTKPRVALLGAYSASFFREICMEENPYLSLNQNQINNLSTRLKTILGWNHGLKY</sequence>
<dbReference type="EMBL" id="CAFBMS010000075">
    <property type="protein sequence ID" value="CAB4924345.1"/>
    <property type="molecule type" value="Genomic_DNA"/>
</dbReference>
<dbReference type="SUPFAM" id="SSF51197">
    <property type="entry name" value="Clavaminate synthase-like"/>
    <property type="match status" value="1"/>
</dbReference>
<organism evidence="1">
    <name type="scientific">freshwater metagenome</name>
    <dbReference type="NCBI Taxonomy" id="449393"/>
    <lineage>
        <taxon>unclassified sequences</taxon>
        <taxon>metagenomes</taxon>
        <taxon>ecological metagenomes</taxon>
    </lineage>
</organism>
<dbReference type="Pfam" id="PF05721">
    <property type="entry name" value="PhyH"/>
    <property type="match status" value="1"/>
</dbReference>
<proteinExistence type="predicted"/>
<name>A0A6J7I0Q1_9ZZZZ</name>